<evidence type="ECO:0000259" key="2">
    <source>
        <dbReference type="Pfam" id="PF25815"/>
    </source>
</evidence>
<dbReference type="KEGG" id="spu:586807"/>
<feature type="domain" description="CTHRC1 C-terminal" evidence="2">
    <location>
        <begin position="57"/>
        <end position="186"/>
    </location>
</feature>
<dbReference type="GeneID" id="586807"/>
<accession>A0A7M7RHT6</accession>
<reference evidence="3" key="2">
    <citation type="submission" date="2021-01" db="UniProtKB">
        <authorList>
            <consortium name="EnsemblMetazoa"/>
        </authorList>
    </citation>
    <scope>IDENTIFICATION</scope>
</reference>
<organism evidence="3 4">
    <name type="scientific">Strongylocentrotus purpuratus</name>
    <name type="common">Purple sea urchin</name>
    <dbReference type="NCBI Taxonomy" id="7668"/>
    <lineage>
        <taxon>Eukaryota</taxon>
        <taxon>Metazoa</taxon>
        <taxon>Echinodermata</taxon>
        <taxon>Eleutherozoa</taxon>
        <taxon>Echinozoa</taxon>
        <taxon>Echinoidea</taxon>
        <taxon>Euechinoidea</taxon>
        <taxon>Echinacea</taxon>
        <taxon>Camarodonta</taxon>
        <taxon>Echinidea</taxon>
        <taxon>Strongylocentrotidae</taxon>
        <taxon>Strongylocentrotus</taxon>
    </lineage>
</organism>
<dbReference type="AlphaFoldDB" id="A0A7M7RHT6"/>
<sequence>MVEIRWHRFVCLLLLALLFDRSCQQCVGPEGPNGPPGSEGSQGTGTGDSWYDVMGSNRNWRQCTFNWADGRDSGTVYTCSFTKQSAASSLYAAFSGTTRLHNCHGCCCRWYLTFNGAECNAPQVIDGTVYMAHYTGADLHRHRTISGICTNIAAGSVTVALVVGACSGYGYFDCYTGWNAISRIIIEELPASPYS</sequence>
<evidence type="ECO:0000313" key="4">
    <source>
        <dbReference type="Proteomes" id="UP000007110"/>
    </source>
</evidence>
<dbReference type="OMA" id="IRWHRFV"/>
<dbReference type="EnsemblMetazoa" id="XM_786572">
    <property type="protein sequence ID" value="XP_791665"/>
    <property type="gene ID" value="LOC586807"/>
</dbReference>
<feature type="signal peptide" evidence="1">
    <location>
        <begin position="1"/>
        <end position="24"/>
    </location>
</feature>
<evidence type="ECO:0000313" key="3">
    <source>
        <dbReference type="EnsemblMetazoa" id="XP_791665"/>
    </source>
</evidence>
<dbReference type="FunCoup" id="A0A7M7RHT6">
    <property type="interactions" value="378"/>
</dbReference>
<dbReference type="InParanoid" id="A0A7M7RHT6"/>
<reference evidence="4" key="1">
    <citation type="submission" date="2015-02" db="EMBL/GenBank/DDBJ databases">
        <title>Genome sequencing for Strongylocentrotus purpuratus.</title>
        <authorList>
            <person name="Murali S."/>
            <person name="Liu Y."/>
            <person name="Vee V."/>
            <person name="English A."/>
            <person name="Wang M."/>
            <person name="Skinner E."/>
            <person name="Han Y."/>
            <person name="Muzny D.M."/>
            <person name="Worley K.C."/>
            <person name="Gibbs R.A."/>
        </authorList>
    </citation>
    <scope>NUCLEOTIDE SEQUENCE</scope>
</reference>
<protein>
    <recommendedName>
        <fullName evidence="2">CTHRC1 C-terminal domain-containing protein</fullName>
    </recommendedName>
</protein>
<keyword evidence="4" id="KW-1185">Reference proteome</keyword>
<name>A0A7M7RHT6_STRPU</name>
<dbReference type="Proteomes" id="UP000007110">
    <property type="component" value="Unassembled WGS sequence"/>
</dbReference>
<dbReference type="Pfam" id="PF25815">
    <property type="entry name" value="CTHRC1_C"/>
    <property type="match status" value="1"/>
</dbReference>
<keyword evidence="1" id="KW-0732">Signal</keyword>
<dbReference type="InterPro" id="IPR057873">
    <property type="entry name" value="CTHRC1_C"/>
</dbReference>
<proteinExistence type="predicted"/>
<feature type="chain" id="PRO_5029768012" description="CTHRC1 C-terminal domain-containing protein" evidence="1">
    <location>
        <begin position="25"/>
        <end position="195"/>
    </location>
</feature>
<dbReference type="RefSeq" id="XP_791665.2">
    <property type="nucleotide sequence ID" value="XM_786572.5"/>
</dbReference>
<dbReference type="OrthoDB" id="5985978at2759"/>
<evidence type="ECO:0000256" key="1">
    <source>
        <dbReference type="SAM" id="SignalP"/>
    </source>
</evidence>